<gene>
    <name evidence="1" type="ORF">OCV61_16660</name>
</gene>
<proteinExistence type="predicted"/>
<dbReference type="SUPFAM" id="SSF52540">
    <property type="entry name" value="P-loop containing nucleoside triphosphate hydrolases"/>
    <property type="match status" value="1"/>
</dbReference>
<dbReference type="Proteomes" id="UP001652409">
    <property type="component" value="Unassembled WGS sequence"/>
</dbReference>
<evidence type="ECO:0000313" key="2">
    <source>
        <dbReference type="Proteomes" id="UP001652409"/>
    </source>
</evidence>
<reference evidence="1 2" key="1">
    <citation type="journal article" date="2021" name="ISME Commun">
        <title>Automated analysis of genomic sequences facilitates high-throughput and comprehensive description of bacteria.</title>
        <authorList>
            <person name="Hitch T.C.A."/>
        </authorList>
    </citation>
    <scope>NUCLEOTIDE SEQUENCE [LARGE SCALE GENOMIC DNA]</scope>
    <source>
        <strain evidence="1 2">Sanger_23</strain>
    </source>
</reference>
<dbReference type="Gene3D" id="3.40.50.300">
    <property type="entry name" value="P-loop containing nucleotide triphosphate hydrolases"/>
    <property type="match status" value="1"/>
</dbReference>
<dbReference type="EMBL" id="JAOQJL010000047">
    <property type="protein sequence ID" value="MCU6767003.1"/>
    <property type="molecule type" value="Genomic_DNA"/>
</dbReference>
<name>A0ABT2TXM2_9FIRM</name>
<protein>
    <recommendedName>
        <fullName evidence="3">CobQ/CobB/MinD/ParA nucleotide binding domain-containing protein</fullName>
    </recommendedName>
</protein>
<sequence>MLLDMEAGLGHLGRGTTEGMDQFIVVIEPGARSVQTYRNVKRLAEELGVKKVRVVANYAIFTVLLSEGDTTITLLCERVNSTALL</sequence>
<dbReference type="InterPro" id="IPR027417">
    <property type="entry name" value="P-loop_NTPase"/>
</dbReference>
<keyword evidence="2" id="KW-1185">Reference proteome</keyword>
<evidence type="ECO:0000313" key="1">
    <source>
        <dbReference type="EMBL" id="MCU6767003.1"/>
    </source>
</evidence>
<accession>A0ABT2TXM2</accession>
<evidence type="ECO:0008006" key="3">
    <source>
        <dbReference type="Google" id="ProtNLM"/>
    </source>
</evidence>
<organism evidence="1 2">
    <name type="scientific">Blautia ammoniilytica</name>
    <dbReference type="NCBI Taxonomy" id="2981782"/>
    <lineage>
        <taxon>Bacteria</taxon>
        <taxon>Bacillati</taxon>
        <taxon>Bacillota</taxon>
        <taxon>Clostridia</taxon>
        <taxon>Lachnospirales</taxon>
        <taxon>Lachnospiraceae</taxon>
        <taxon>Blautia</taxon>
    </lineage>
</organism>
<comment type="caution">
    <text evidence="1">The sequence shown here is derived from an EMBL/GenBank/DDBJ whole genome shotgun (WGS) entry which is preliminary data.</text>
</comment>